<evidence type="ECO:0000313" key="1">
    <source>
        <dbReference type="EMBL" id="CDW30006.1"/>
    </source>
</evidence>
<organism evidence="1">
    <name type="scientific">Lepeophtheirus salmonis</name>
    <name type="common">Salmon louse</name>
    <name type="synonym">Caligus salmonis</name>
    <dbReference type="NCBI Taxonomy" id="72036"/>
    <lineage>
        <taxon>Eukaryota</taxon>
        <taxon>Metazoa</taxon>
        <taxon>Ecdysozoa</taxon>
        <taxon>Arthropoda</taxon>
        <taxon>Crustacea</taxon>
        <taxon>Multicrustacea</taxon>
        <taxon>Hexanauplia</taxon>
        <taxon>Copepoda</taxon>
        <taxon>Siphonostomatoida</taxon>
        <taxon>Caligidae</taxon>
        <taxon>Lepeophtheirus</taxon>
    </lineage>
</organism>
<name>A0A0K2TX91_LEPSM</name>
<dbReference type="OrthoDB" id="7544923at2759"/>
<accession>A0A0K2TX91</accession>
<protein>
    <submittedName>
        <fullName evidence="1">Uncharacterized protein</fullName>
    </submittedName>
</protein>
<reference evidence="1" key="1">
    <citation type="submission" date="2014-05" db="EMBL/GenBank/DDBJ databases">
        <authorList>
            <person name="Chronopoulou M."/>
        </authorList>
    </citation>
    <scope>NUCLEOTIDE SEQUENCE</scope>
    <source>
        <tissue evidence="1">Whole organism</tissue>
    </source>
</reference>
<proteinExistence type="predicted"/>
<dbReference type="EMBL" id="HACA01012646">
    <property type="protein sequence ID" value="CDW30007.1"/>
    <property type="molecule type" value="Transcribed_RNA"/>
</dbReference>
<sequence>MSNFVSPYAWISDNGGEEIWTFLAEEDNIMCRICRYKCPFSPPSRMKRHLACPTHIRNVELFRKHVIHEDIDSGNFNTDLTKMLVSCNIPLATVDHPNFKKFLEKYVGKSVPSRKSTIRLVGEVSKDVICKVKEEVEGKDIFIAVDETKDNRDRPMTSILIGPLDGYFLYRPYLINLTDISTENPNNIVDFVVQSIEGTLGNSFNKARLKVFVTDGKPHCKKAGEDLQRVYPQLEHISPTESGLDNVDGDYSNKCSEEIQAISEVNKMFLSSGHRKRSFLTMMKSIYDTRSRLSVNTLKDLLIIKWNCKFTDL</sequence>
<dbReference type="EMBL" id="HACA01012645">
    <property type="protein sequence ID" value="CDW30006.1"/>
    <property type="molecule type" value="Transcribed_RNA"/>
</dbReference>
<dbReference type="AlphaFoldDB" id="A0A0K2TX91"/>